<comment type="caution">
    <text evidence="1">The sequence shown here is derived from an EMBL/GenBank/DDBJ whole genome shotgun (WGS) entry which is preliminary data.</text>
</comment>
<sequence length="104" mass="11384">MAGKRAVNGVGPVGRVVAANVRLLRRGRGWSQQELSERMAAAGRRLSDVSVTKLEAAADAGALRMRHVDVDDLVVLARVFEVEPVMLLRPLEVRTVVEVAKWVE</sequence>
<proteinExistence type="predicted"/>
<protein>
    <submittedName>
        <fullName evidence="1">Transcriptional regulator with XRE-family HTH domain</fullName>
    </submittedName>
</protein>
<dbReference type="RefSeq" id="WP_307557404.1">
    <property type="nucleotide sequence ID" value="NZ_JAUSQU010000001.1"/>
</dbReference>
<dbReference type="Proteomes" id="UP001225356">
    <property type="component" value="Unassembled WGS sequence"/>
</dbReference>
<dbReference type="EMBL" id="JAUSQU010000001">
    <property type="protein sequence ID" value="MDP9843289.1"/>
    <property type="molecule type" value="Genomic_DNA"/>
</dbReference>
<name>A0ABT9QB60_9ACTN</name>
<organism evidence="1 2">
    <name type="scientific">Streptosporangium lutulentum</name>
    <dbReference type="NCBI Taxonomy" id="1461250"/>
    <lineage>
        <taxon>Bacteria</taxon>
        <taxon>Bacillati</taxon>
        <taxon>Actinomycetota</taxon>
        <taxon>Actinomycetes</taxon>
        <taxon>Streptosporangiales</taxon>
        <taxon>Streptosporangiaceae</taxon>
        <taxon>Streptosporangium</taxon>
    </lineage>
</organism>
<evidence type="ECO:0000313" key="1">
    <source>
        <dbReference type="EMBL" id="MDP9843289.1"/>
    </source>
</evidence>
<reference evidence="1 2" key="1">
    <citation type="submission" date="2023-07" db="EMBL/GenBank/DDBJ databases">
        <title>Sequencing the genomes of 1000 actinobacteria strains.</title>
        <authorList>
            <person name="Klenk H.-P."/>
        </authorList>
    </citation>
    <scope>NUCLEOTIDE SEQUENCE [LARGE SCALE GENOMIC DNA]</scope>
    <source>
        <strain evidence="1 2">DSM 46740</strain>
    </source>
</reference>
<evidence type="ECO:0000313" key="2">
    <source>
        <dbReference type="Proteomes" id="UP001225356"/>
    </source>
</evidence>
<dbReference type="InterPro" id="IPR010982">
    <property type="entry name" value="Lambda_DNA-bd_dom_sf"/>
</dbReference>
<gene>
    <name evidence="1" type="ORF">J2853_002500</name>
</gene>
<dbReference type="Gene3D" id="1.10.260.40">
    <property type="entry name" value="lambda repressor-like DNA-binding domains"/>
    <property type="match status" value="1"/>
</dbReference>
<accession>A0ABT9QB60</accession>
<keyword evidence="2" id="KW-1185">Reference proteome</keyword>